<dbReference type="SUPFAM" id="SSF54518">
    <property type="entry name" value="Tubby C-terminal domain-like"/>
    <property type="match status" value="1"/>
</dbReference>
<dbReference type="Pfam" id="PF01161">
    <property type="entry name" value="PBP"/>
    <property type="match status" value="1"/>
</dbReference>
<dbReference type="Proteomes" id="UP000663836">
    <property type="component" value="Unassembled WGS sequence"/>
</dbReference>
<dbReference type="EMBL" id="CAJOBD010000563">
    <property type="protein sequence ID" value="CAF3689007.1"/>
    <property type="molecule type" value="Genomic_DNA"/>
</dbReference>
<comment type="caution">
    <text evidence="3">The sequence shown here is derived from an EMBL/GenBank/DDBJ whole genome shotgun (WGS) entry which is preliminary data.</text>
</comment>
<reference evidence="3" key="1">
    <citation type="submission" date="2021-02" db="EMBL/GenBank/DDBJ databases">
        <authorList>
            <person name="Nowell W R."/>
        </authorList>
    </citation>
    <scope>NUCLEOTIDE SEQUENCE</scope>
</reference>
<feature type="chain" id="PRO_5032522182" evidence="2">
    <location>
        <begin position="23"/>
        <end position="341"/>
    </location>
</feature>
<evidence type="ECO:0000256" key="2">
    <source>
        <dbReference type="SAM" id="SignalP"/>
    </source>
</evidence>
<dbReference type="Gene3D" id="2.40.160.200">
    <property type="entry name" value="LURP1-related"/>
    <property type="match status" value="1"/>
</dbReference>
<dbReference type="PANTHER" id="PTHR11362">
    <property type="entry name" value="PHOSPHATIDYLETHANOLAMINE-BINDING PROTEIN"/>
    <property type="match status" value="1"/>
</dbReference>
<keyword evidence="2" id="KW-0732">Signal</keyword>
<comment type="similarity">
    <text evidence="1">Belongs to the LOR family.</text>
</comment>
<sequence>MSIIMFLLFILLSINLIIPIKSIAVNRTYLIKKDFLSGLKGGEFTVYDSTGKTRQHRMESKFGITHDVRILTLPSKKLIARLKAKVTAAMYKATITILNSDSNQWTNGTIEQNFKLVGNKFTILWNGNRILMEGKAASLNTAFVEEPLGTVVAKFRKRVSSLFWRNKYDLQVLSNTYPDTLYLLGVAARDHSNLKIHREISYGNEKVNGNNHLTKEQTQQQPNIKINKQSQDNTYRTLIMIDPDAPSSDQPITGPFIHWILSNFQGNNGIDGQAICPYMGPGPRSGTGRHRYIFLLYQSTEQVKEEKKFDDIPQRRKFPLAKFVSDNCLQLLDVTFFTVDA</sequence>
<proteinExistence type="inferred from homology"/>
<dbReference type="SUPFAM" id="SSF49777">
    <property type="entry name" value="PEBP-like"/>
    <property type="match status" value="1"/>
</dbReference>
<feature type="signal peptide" evidence="2">
    <location>
        <begin position="1"/>
        <end position="22"/>
    </location>
</feature>
<dbReference type="InterPro" id="IPR036610">
    <property type="entry name" value="PEBP-like_sf"/>
</dbReference>
<dbReference type="InterPro" id="IPR038595">
    <property type="entry name" value="LOR_sf"/>
</dbReference>
<organism evidence="3 4">
    <name type="scientific">Rotaria sordida</name>
    <dbReference type="NCBI Taxonomy" id="392033"/>
    <lineage>
        <taxon>Eukaryota</taxon>
        <taxon>Metazoa</taxon>
        <taxon>Spiralia</taxon>
        <taxon>Gnathifera</taxon>
        <taxon>Rotifera</taxon>
        <taxon>Eurotatoria</taxon>
        <taxon>Bdelloidea</taxon>
        <taxon>Philodinida</taxon>
        <taxon>Philodinidae</taxon>
        <taxon>Rotaria</taxon>
    </lineage>
</organism>
<dbReference type="InterPro" id="IPR035810">
    <property type="entry name" value="PEBP_euk"/>
</dbReference>
<name>A0A818TZH6_9BILA</name>
<evidence type="ECO:0000256" key="1">
    <source>
        <dbReference type="ARBA" id="ARBA00005437"/>
    </source>
</evidence>
<evidence type="ECO:0000313" key="3">
    <source>
        <dbReference type="EMBL" id="CAF3689007.1"/>
    </source>
</evidence>
<gene>
    <name evidence="3" type="ORF">JBS370_LOCUS8718</name>
</gene>
<dbReference type="Pfam" id="PF04525">
    <property type="entry name" value="LOR"/>
    <property type="match status" value="1"/>
</dbReference>
<dbReference type="InterPro" id="IPR007612">
    <property type="entry name" value="LOR"/>
</dbReference>
<dbReference type="AlphaFoldDB" id="A0A818TZH6"/>
<dbReference type="PANTHER" id="PTHR11362:SF82">
    <property type="entry name" value="PHOSPHATIDYLETHANOLAMINE-BINDING PROTEIN 4"/>
    <property type="match status" value="1"/>
</dbReference>
<evidence type="ECO:0000313" key="4">
    <source>
        <dbReference type="Proteomes" id="UP000663836"/>
    </source>
</evidence>
<dbReference type="CDD" id="cd00866">
    <property type="entry name" value="PEBP_euk"/>
    <property type="match status" value="1"/>
</dbReference>
<dbReference type="Gene3D" id="3.90.280.10">
    <property type="entry name" value="PEBP-like"/>
    <property type="match status" value="1"/>
</dbReference>
<dbReference type="InterPro" id="IPR025659">
    <property type="entry name" value="Tubby-like_C"/>
</dbReference>
<dbReference type="InterPro" id="IPR008914">
    <property type="entry name" value="PEBP"/>
</dbReference>
<accession>A0A818TZH6</accession>
<protein>
    <submittedName>
        <fullName evidence="3">Uncharacterized protein</fullName>
    </submittedName>
</protein>